<protein>
    <submittedName>
        <fullName evidence="5">Intradiol ring-cleavage dioxygenase</fullName>
    </submittedName>
</protein>
<gene>
    <name evidence="5" type="ORF">GWK09_13000</name>
</gene>
<keyword evidence="3" id="KW-0560">Oxidoreductase</keyword>
<dbReference type="RefSeq" id="WP_163693892.1">
    <property type="nucleotide sequence ID" value="NZ_FXTW01000003.1"/>
</dbReference>
<proteinExistence type="inferred from homology"/>
<dbReference type="InterPro" id="IPR000627">
    <property type="entry name" value="Intradiol_dOase_C"/>
</dbReference>
<name>A0A6P0UMF7_9FLAO</name>
<reference evidence="5 6" key="1">
    <citation type="submission" date="2020-01" db="EMBL/GenBank/DDBJ databases">
        <title>Muriicola jejuensis KCTC 22299.</title>
        <authorList>
            <person name="Wang G."/>
        </authorList>
    </citation>
    <scope>NUCLEOTIDE SEQUENCE [LARGE SCALE GENOMIC DNA]</scope>
    <source>
        <strain evidence="5 6">KCTC 22299</strain>
    </source>
</reference>
<dbReference type="Pfam" id="PF00775">
    <property type="entry name" value="Dioxygenase_C"/>
    <property type="match status" value="1"/>
</dbReference>
<evidence type="ECO:0000256" key="2">
    <source>
        <dbReference type="ARBA" id="ARBA00022964"/>
    </source>
</evidence>
<comment type="similarity">
    <text evidence="1">Belongs to the intradiol ring-cleavage dioxygenase family.</text>
</comment>
<evidence type="ECO:0000256" key="3">
    <source>
        <dbReference type="ARBA" id="ARBA00023002"/>
    </source>
</evidence>
<sequence length="215" mass="24534">MRTRKLFTFGFFICSFILIFCQDPRVRHDPRLVGGPCEGCEAVFEYGDRRLTPVDTLPDFHSGGQQIKVTGTIYRADGKTPAPDVVLYVYHTDGSGLYSKRGDEKGWGRRHGYNRGWIKTDQKGRYTFFTIKPGTYPDGTEPAHIHPTILEPDGKYYWLESYYFEGDPLLTEKETHPPSPRGGSNGILRLSMKGNLWVGERDFILGKNMPDYRSP</sequence>
<dbReference type="InterPro" id="IPR050770">
    <property type="entry name" value="Intradiol_RC_Dioxygenase"/>
</dbReference>
<keyword evidence="6" id="KW-1185">Reference proteome</keyword>
<organism evidence="5 6">
    <name type="scientific">Muriicola jejuensis</name>
    <dbReference type="NCBI Taxonomy" id="504488"/>
    <lineage>
        <taxon>Bacteria</taxon>
        <taxon>Pseudomonadati</taxon>
        <taxon>Bacteroidota</taxon>
        <taxon>Flavobacteriia</taxon>
        <taxon>Flavobacteriales</taxon>
        <taxon>Flavobacteriaceae</taxon>
        <taxon>Muriicola</taxon>
    </lineage>
</organism>
<evidence type="ECO:0000313" key="5">
    <source>
        <dbReference type="EMBL" id="NER11446.1"/>
    </source>
</evidence>
<dbReference type="GO" id="GO:0008199">
    <property type="term" value="F:ferric iron binding"/>
    <property type="evidence" value="ECO:0007669"/>
    <property type="project" value="InterPro"/>
</dbReference>
<dbReference type="SUPFAM" id="SSF49482">
    <property type="entry name" value="Aromatic compound dioxygenase"/>
    <property type="match status" value="1"/>
</dbReference>
<dbReference type="GO" id="GO:0016702">
    <property type="term" value="F:oxidoreductase activity, acting on single donors with incorporation of molecular oxygen, incorporation of two atoms of oxygen"/>
    <property type="evidence" value="ECO:0007669"/>
    <property type="project" value="InterPro"/>
</dbReference>
<dbReference type="PANTHER" id="PTHR33711">
    <property type="entry name" value="DIOXYGENASE, PUTATIVE (AFU_ORTHOLOGUE AFUA_2G02910)-RELATED"/>
    <property type="match status" value="1"/>
</dbReference>
<dbReference type="InterPro" id="IPR015889">
    <property type="entry name" value="Intradiol_dOase_core"/>
</dbReference>
<evidence type="ECO:0000313" key="6">
    <source>
        <dbReference type="Proteomes" id="UP000468443"/>
    </source>
</evidence>
<dbReference type="Proteomes" id="UP000468443">
    <property type="component" value="Unassembled WGS sequence"/>
</dbReference>
<evidence type="ECO:0000259" key="4">
    <source>
        <dbReference type="Pfam" id="PF00775"/>
    </source>
</evidence>
<comment type="caution">
    <text evidence="5">The sequence shown here is derived from an EMBL/GenBank/DDBJ whole genome shotgun (WGS) entry which is preliminary data.</text>
</comment>
<dbReference type="PANTHER" id="PTHR33711:SF10">
    <property type="entry name" value="INTRADIOL RING-CLEAVAGE DIOXYGENASES DOMAIN-CONTAINING PROTEIN"/>
    <property type="match status" value="1"/>
</dbReference>
<feature type="domain" description="Intradiol ring-cleavage dioxygenases" evidence="4">
    <location>
        <begin position="61"/>
        <end position="171"/>
    </location>
</feature>
<evidence type="ECO:0000256" key="1">
    <source>
        <dbReference type="ARBA" id="ARBA00007825"/>
    </source>
</evidence>
<keyword evidence="2 5" id="KW-0223">Dioxygenase</keyword>
<dbReference type="EMBL" id="JAABOP010000004">
    <property type="protein sequence ID" value="NER11446.1"/>
    <property type="molecule type" value="Genomic_DNA"/>
</dbReference>
<dbReference type="Gene3D" id="2.60.130.10">
    <property type="entry name" value="Aromatic compound dioxygenase"/>
    <property type="match status" value="1"/>
</dbReference>
<accession>A0A6P0UMF7</accession>
<dbReference type="AlphaFoldDB" id="A0A6P0UMF7"/>